<evidence type="ECO:0000256" key="9">
    <source>
        <dbReference type="SAM" id="Phobius"/>
    </source>
</evidence>
<evidence type="ECO:0000256" key="5">
    <source>
        <dbReference type="ARBA" id="ARBA00022960"/>
    </source>
</evidence>
<reference evidence="10 11" key="1">
    <citation type="submission" date="2018-11" db="EMBL/GenBank/DDBJ databases">
        <title>Genomic Encyclopedia of Type Strains, Phase IV (KMG-IV): sequencing the most valuable type-strain genomes for metagenomic binning, comparative biology and taxonomic classification.</title>
        <authorList>
            <person name="Goeker M."/>
        </authorList>
    </citation>
    <scope>NUCLEOTIDE SEQUENCE [LARGE SCALE GENOMIC DNA]</scope>
    <source>
        <strain evidence="10 11">DSM 100316</strain>
    </source>
</reference>
<feature type="transmembrane region" description="Helical" evidence="9">
    <location>
        <begin position="102"/>
        <end position="119"/>
    </location>
</feature>
<keyword evidence="8" id="KW-0997">Cell inner membrane</keyword>
<dbReference type="Proteomes" id="UP000275394">
    <property type="component" value="Unassembled WGS sequence"/>
</dbReference>
<keyword evidence="11" id="KW-1185">Reference proteome</keyword>
<dbReference type="OrthoDB" id="6647425at2"/>
<keyword evidence="6 9" id="KW-1133">Transmembrane helix</keyword>
<dbReference type="InterPro" id="IPR026034">
    <property type="entry name" value="MreD_proteobac"/>
</dbReference>
<evidence type="ECO:0000313" key="11">
    <source>
        <dbReference type="Proteomes" id="UP000275394"/>
    </source>
</evidence>
<protein>
    <recommendedName>
        <fullName evidence="8">Rod shape-determining protein MreD</fullName>
    </recommendedName>
</protein>
<gene>
    <name evidence="10" type="ORF">EDC56_1670</name>
</gene>
<keyword evidence="3 8" id="KW-1003">Cell membrane</keyword>
<accession>A0A3N2DN60</accession>
<comment type="caution">
    <text evidence="10">The sequence shown here is derived from an EMBL/GenBank/DDBJ whole genome shotgun (WGS) entry which is preliminary data.</text>
</comment>
<dbReference type="GO" id="GO:0008360">
    <property type="term" value="P:regulation of cell shape"/>
    <property type="evidence" value="ECO:0007669"/>
    <property type="project" value="UniProtKB-UniRule"/>
</dbReference>
<evidence type="ECO:0000256" key="7">
    <source>
        <dbReference type="ARBA" id="ARBA00023136"/>
    </source>
</evidence>
<dbReference type="Pfam" id="PF04093">
    <property type="entry name" value="MreD"/>
    <property type="match status" value="1"/>
</dbReference>
<dbReference type="PANTHER" id="PTHR37484">
    <property type="entry name" value="ROD SHAPE-DETERMINING PROTEIN MRED"/>
    <property type="match status" value="1"/>
</dbReference>
<dbReference type="NCBIfam" id="TIGR03426">
    <property type="entry name" value="shape_MreD"/>
    <property type="match status" value="1"/>
</dbReference>
<evidence type="ECO:0000313" key="10">
    <source>
        <dbReference type="EMBL" id="ROS01241.1"/>
    </source>
</evidence>
<dbReference type="InterPro" id="IPR007227">
    <property type="entry name" value="Cell_shape_determining_MreD"/>
</dbReference>
<evidence type="ECO:0000256" key="6">
    <source>
        <dbReference type="ARBA" id="ARBA00022989"/>
    </source>
</evidence>
<keyword evidence="7 8" id="KW-0472">Membrane</keyword>
<evidence type="ECO:0000256" key="2">
    <source>
        <dbReference type="ARBA" id="ARBA00007776"/>
    </source>
</evidence>
<feature type="transmembrane region" description="Helical" evidence="9">
    <location>
        <begin position="36"/>
        <end position="60"/>
    </location>
</feature>
<comment type="similarity">
    <text evidence="2 8">Belongs to the MreD family.</text>
</comment>
<proteinExistence type="inferred from homology"/>
<keyword evidence="4 9" id="KW-0812">Transmembrane</keyword>
<dbReference type="EMBL" id="RKHR01000004">
    <property type="protein sequence ID" value="ROS01241.1"/>
    <property type="molecule type" value="Genomic_DNA"/>
</dbReference>
<dbReference type="PIRSF" id="PIRSF018472">
    <property type="entry name" value="MreD_proteobac"/>
    <property type="match status" value="1"/>
</dbReference>
<comment type="subcellular location">
    <subcellularLocation>
        <location evidence="8">Cell inner membrane</location>
    </subcellularLocation>
    <subcellularLocation>
        <location evidence="1">Cell membrane</location>
        <topology evidence="1">Multi-pass membrane protein</topology>
    </subcellularLocation>
</comment>
<sequence>MIDSNGTWVIALTFILAFILAVMPVPAWLVWARPEWVMLVLIYWVLALPHRVGLGVAFIVGLLQDALLGVVLGVNTLSLLVVAYICLMLYQRMRNYSLWQQAGLVFILVGLGEMLARWLESFSNHDVPTLQFLLSSLCSALIWPWFMLSMRALRRRFRVS</sequence>
<feature type="transmembrane region" description="Helical" evidence="9">
    <location>
        <begin position="66"/>
        <end position="90"/>
    </location>
</feature>
<comment type="function">
    <text evidence="8">Involved in formation of the rod shape of the cell. May also contribute to regulation of formation of penicillin-binding proteins.</text>
</comment>
<feature type="transmembrane region" description="Helical" evidence="9">
    <location>
        <begin position="131"/>
        <end position="148"/>
    </location>
</feature>
<evidence type="ECO:0000256" key="4">
    <source>
        <dbReference type="ARBA" id="ARBA00022692"/>
    </source>
</evidence>
<dbReference type="GO" id="GO:0005886">
    <property type="term" value="C:plasma membrane"/>
    <property type="evidence" value="ECO:0007669"/>
    <property type="project" value="UniProtKB-SubCell"/>
</dbReference>
<feature type="transmembrane region" description="Helical" evidence="9">
    <location>
        <begin position="6"/>
        <end position="29"/>
    </location>
</feature>
<dbReference type="RefSeq" id="WP_123712057.1">
    <property type="nucleotide sequence ID" value="NZ_RKHR01000004.1"/>
</dbReference>
<dbReference type="PANTHER" id="PTHR37484:SF1">
    <property type="entry name" value="ROD SHAPE-DETERMINING PROTEIN MRED"/>
    <property type="match status" value="1"/>
</dbReference>
<evidence type="ECO:0000256" key="1">
    <source>
        <dbReference type="ARBA" id="ARBA00004651"/>
    </source>
</evidence>
<organism evidence="10 11">
    <name type="scientific">Sinobacterium caligoides</name>
    <dbReference type="NCBI Taxonomy" id="933926"/>
    <lineage>
        <taxon>Bacteria</taxon>
        <taxon>Pseudomonadati</taxon>
        <taxon>Pseudomonadota</taxon>
        <taxon>Gammaproteobacteria</taxon>
        <taxon>Cellvibrionales</taxon>
        <taxon>Spongiibacteraceae</taxon>
        <taxon>Sinobacterium</taxon>
    </lineage>
</organism>
<dbReference type="AlphaFoldDB" id="A0A3N2DN60"/>
<name>A0A3N2DN60_9GAMM</name>
<evidence type="ECO:0000256" key="3">
    <source>
        <dbReference type="ARBA" id="ARBA00022475"/>
    </source>
</evidence>
<evidence type="ECO:0000256" key="8">
    <source>
        <dbReference type="PIRNR" id="PIRNR018472"/>
    </source>
</evidence>
<keyword evidence="5 8" id="KW-0133">Cell shape</keyword>